<dbReference type="InterPro" id="IPR019734">
    <property type="entry name" value="TPR_rpt"/>
</dbReference>
<protein>
    <recommendedName>
        <fullName evidence="5">Tetratricopeptide repeat protein</fullName>
    </recommendedName>
</protein>
<dbReference type="InterPro" id="IPR011990">
    <property type="entry name" value="TPR-like_helical_dom_sf"/>
</dbReference>
<organism evidence="3 4">
    <name type="scientific">Neogemmobacter tilapiae</name>
    <dbReference type="NCBI Taxonomy" id="875041"/>
    <lineage>
        <taxon>Bacteria</taxon>
        <taxon>Pseudomonadati</taxon>
        <taxon>Pseudomonadota</taxon>
        <taxon>Alphaproteobacteria</taxon>
        <taxon>Rhodobacterales</taxon>
        <taxon>Paracoccaceae</taxon>
        <taxon>Neogemmobacter</taxon>
    </lineage>
</organism>
<dbReference type="AlphaFoldDB" id="A0A918TG61"/>
<dbReference type="Proteomes" id="UP000638981">
    <property type="component" value="Unassembled WGS sequence"/>
</dbReference>
<accession>A0A918TG61</accession>
<gene>
    <name evidence="3" type="ORF">GCM10007315_05340</name>
</gene>
<evidence type="ECO:0000256" key="1">
    <source>
        <dbReference type="PROSITE-ProRule" id="PRU00339"/>
    </source>
</evidence>
<reference evidence="3" key="1">
    <citation type="journal article" date="2014" name="Int. J. Syst. Evol. Microbiol.">
        <title>Complete genome sequence of Corynebacterium casei LMG S-19264T (=DSM 44701T), isolated from a smear-ripened cheese.</title>
        <authorList>
            <consortium name="US DOE Joint Genome Institute (JGI-PGF)"/>
            <person name="Walter F."/>
            <person name="Albersmeier A."/>
            <person name="Kalinowski J."/>
            <person name="Ruckert C."/>
        </authorList>
    </citation>
    <scope>NUCLEOTIDE SEQUENCE</scope>
    <source>
        <strain evidence="3">KCTC 23310</strain>
    </source>
</reference>
<feature type="chain" id="PRO_5037573651" description="Tetratricopeptide repeat protein" evidence="2">
    <location>
        <begin position="19"/>
        <end position="177"/>
    </location>
</feature>
<dbReference type="SUPFAM" id="SSF48452">
    <property type="entry name" value="TPR-like"/>
    <property type="match status" value="1"/>
</dbReference>
<feature type="repeat" description="TPR" evidence="1">
    <location>
        <begin position="91"/>
        <end position="124"/>
    </location>
</feature>
<keyword evidence="2" id="KW-0732">Signal</keyword>
<dbReference type="Gene3D" id="1.25.40.10">
    <property type="entry name" value="Tetratricopeptide repeat domain"/>
    <property type="match status" value="1"/>
</dbReference>
<reference evidence="3" key="2">
    <citation type="submission" date="2020-09" db="EMBL/GenBank/DDBJ databases">
        <authorList>
            <person name="Sun Q."/>
            <person name="Kim S."/>
        </authorList>
    </citation>
    <scope>NUCLEOTIDE SEQUENCE</scope>
    <source>
        <strain evidence="3">KCTC 23310</strain>
    </source>
</reference>
<sequence length="177" mass="19436">MRLSAILLLTALPFAANAAGSDDSNPPTPTETTTECKEGLVWDEKTKACVAPEDARLDNDTRFKAVRELAYAGQPEAALRVLAAMTEGETDRVLTYKGFAHRKAGRIEEGMAYYNAALTQNPDNLLARSYMGQGLVEMGEMDLARLQRDEIRARGGEATWAFASLDRALRSGQTWSY</sequence>
<keyword evidence="1" id="KW-0802">TPR repeat</keyword>
<keyword evidence="4" id="KW-1185">Reference proteome</keyword>
<dbReference type="EMBL" id="BMYJ01000001">
    <property type="protein sequence ID" value="GHC46546.1"/>
    <property type="molecule type" value="Genomic_DNA"/>
</dbReference>
<evidence type="ECO:0000313" key="3">
    <source>
        <dbReference type="EMBL" id="GHC46546.1"/>
    </source>
</evidence>
<evidence type="ECO:0000256" key="2">
    <source>
        <dbReference type="SAM" id="SignalP"/>
    </source>
</evidence>
<comment type="caution">
    <text evidence="3">The sequence shown here is derived from an EMBL/GenBank/DDBJ whole genome shotgun (WGS) entry which is preliminary data.</text>
</comment>
<evidence type="ECO:0008006" key="5">
    <source>
        <dbReference type="Google" id="ProtNLM"/>
    </source>
</evidence>
<feature type="signal peptide" evidence="2">
    <location>
        <begin position="1"/>
        <end position="18"/>
    </location>
</feature>
<proteinExistence type="predicted"/>
<name>A0A918TG61_9RHOB</name>
<dbReference type="PROSITE" id="PS50005">
    <property type="entry name" value="TPR"/>
    <property type="match status" value="1"/>
</dbReference>
<evidence type="ECO:0000313" key="4">
    <source>
        <dbReference type="Proteomes" id="UP000638981"/>
    </source>
</evidence>